<dbReference type="SMART" id="SM00042">
    <property type="entry name" value="CUB"/>
    <property type="match status" value="2"/>
</dbReference>
<feature type="domain" description="Sushi" evidence="15">
    <location>
        <begin position="1089"/>
        <end position="1151"/>
    </location>
</feature>
<keyword evidence="4" id="KW-0677">Repeat</keyword>
<dbReference type="InterPro" id="IPR049883">
    <property type="entry name" value="NOTCH1_EGF-like"/>
</dbReference>
<dbReference type="CDD" id="cd00041">
    <property type="entry name" value="CUB"/>
    <property type="match status" value="2"/>
</dbReference>
<dbReference type="PROSITE" id="PS50923">
    <property type="entry name" value="SUSHI"/>
    <property type="match status" value="5"/>
</dbReference>
<dbReference type="SMART" id="SM00181">
    <property type="entry name" value="EGF"/>
    <property type="match status" value="2"/>
</dbReference>
<dbReference type="InterPro" id="IPR001881">
    <property type="entry name" value="EGF-like_Ca-bd_dom"/>
</dbReference>
<feature type="domain" description="Sushi" evidence="15">
    <location>
        <begin position="676"/>
        <end position="741"/>
    </location>
</feature>
<dbReference type="Proteomes" id="UP000031036">
    <property type="component" value="Unassembled WGS sequence"/>
</dbReference>
<evidence type="ECO:0000256" key="1">
    <source>
        <dbReference type="ARBA" id="ARBA00022536"/>
    </source>
</evidence>
<dbReference type="Gene3D" id="2.60.40.1770">
    <property type="entry name" value="ephrin a2 ectodomain"/>
    <property type="match status" value="1"/>
</dbReference>
<dbReference type="InterPro" id="IPR018097">
    <property type="entry name" value="EGF_Ca-bd_CS"/>
</dbReference>
<evidence type="ECO:0000256" key="10">
    <source>
        <dbReference type="SAM" id="SignalP"/>
    </source>
</evidence>
<dbReference type="SUPFAM" id="SSF56436">
    <property type="entry name" value="C-type lectin-like"/>
    <property type="match status" value="1"/>
</dbReference>
<dbReference type="PROSITE" id="PS01180">
    <property type="entry name" value="CUB"/>
    <property type="match status" value="2"/>
</dbReference>
<dbReference type="SUPFAM" id="SSF57196">
    <property type="entry name" value="EGF/Laminin"/>
    <property type="match status" value="2"/>
</dbReference>
<dbReference type="InterPro" id="IPR016186">
    <property type="entry name" value="C-type_lectin-like/link_sf"/>
</dbReference>
<dbReference type="Pfam" id="PF07645">
    <property type="entry name" value="EGF_CA"/>
    <property type="match status" value="1"/>
</dbReference>
<feature type="disulfide bond" evidence="9">
    <location>
        <begin position="589"/>
        <end position="616"/>
    </location>
</feature>
<dbReference type="Gene3D" id="2.60.120.290">
    <property type="entry name" value="Spermadhesin, CUB domain"/>
    <property type="match status" value="2"/>
</dbReference>
<evidence type="ECO:0000259" key="11">
    <source>
        <dbReference type="PROSITE" id="PS01180"/>
    </source>
</evidence>
<dbReference type="Pfam" id="PF00431">
    <property type="entry name" value="CUB"/>
    <property type="match status" value="2"/>
</dbReference>
<dbReference type="InterPro" id="IPR002172">
    <property type="entry name" value="LDrepeatLR_classA_rpt"/>
</dbReference>
<dbReference type="InterPro" id="IPR036055">
    <property type="entry name" value="LDL_receptor-like_sf"/>
</dbReference>
<dbReference type="CDD" id="cd00117">
    <property type="entry name" value="TFP"/>
    <property type="match status" value="1"/>
</dbReference>
<dbReference type="InterPro" id="IPR001304">
    <property type="entry name" value="C-type_lectin-like"/>
</dbReference>
<keyword evidence="5" id="KW-1133">Transmembrane helix</keyword>
<dbReference type="SUPFAM" id="SSF57424">
    <property type="entry name" value="LDL receptor-like module"/>
    <property type="match status" value="1"/>
</dbReference>
<keyword evidence="5" id="KW-0472">Membrane</keyword>
<sequence>MSLSKLAWLCIVCIFFRNAFAQQSEYDYHFGDTRFTCIPGWTQMGDSCYKVTSEWLPWNESNILCASGSYNNSRGTTIHNWFLTRELSMKMLFSEGSYWTGFYYKPGAGGIFSNAMLNSTSTFTSVSMYNPLWASTEPHIRYNESLYCLSFNAAFFNDLIFGWHMSNCSHRLPAICQTFACLEGKEYRCNDNSRCYPLQGRCDGIQDCADNSDEDPATVCKNHAACKDIVLEETCGEIFLPNNYKPGSECRWTIRQKEGARIKLRMIWLDINEHDVLTIGGVSNSSEPEWDRLLPSLTGDSQQWLSDNNTVVVSFKSTSKSNLTSRKGFHFRYSVQERPNCVETLRKWNGSLTVPKTDSGDVFYAPNLTCHWTLISELDNLISVQIPFFSLASNDKLTIFDGTVNEGNLMGVFTNDDPPPTSFISSSPQLNFFFSSQPYSIGGKGFEIRFRQGCMNEKLTGASGDLETPGARVPGNRRPFHCSWILQIPCAGEEDCPFSMYFHILKMTDSDVISIESGSKLVTISANNPPTMRFRSLSSRVVLNIQSNSANVAVIMSFSKDCPPLQIGTSMLAMYSHEHEYNSLAQLSCKTGFTLLGSDVLQCHKGGVWSSATPSCRTTFCPMPFIQNGYVLNVTGFEVSSLLIYDCQLGYNATSGLPSVCEANATWVPLPSCEPINCGVLEPTYNDANLVYLSRGTLLYSLANYSCAQGMHLTGTDAPYRICERSGNWSSPNFGSPVCYAASFPFGRFTQAQYTNGSYGNYSCQKGFLPDGDAPLCINGSWNKAPRCKNEQSCHTNPCGHGICVQLRGSYTCACERGYQISSSNGVTTCQDVDECNTPGYSLCDQRCINTNGSYYCSCDDGYWLYGRDEVNFTAITVNTAFLIANHSCIERRCSTPAVPANAYEYPYWPTSTIFVENGLYHTGYTLTFQCKYPGNNVSYTKLTCSRNGTWEQSIPCPANLCLRPSIAQSELHIEPNQNTYKHGDVVHFSCAKPYQLIGPSEAVCQDSNMWSVKRSPICAVQRCSEFAFSGAVFVQEHRRDLPRNVPGYRYLLACSTGYQFESGERNITVECDKNYTWSRQNIPLCIPKTCSVEEQEQVVPLKKTLFSGESTSFSCQQNDYFLSGSSSTTCVAHSASYSWDEVQTFEDCISHISPETYASLGASAALWCVVKERCANFTVSWRRSRPTEEDLVTVKRGLFKYAVLFESAQLSDQDSYQCVVSSNGKIVDQKFTDFFVHYLTHEADSWASLMDKAQPVKEDLLDTQVNGRDWNSSNDWEQSSDGIWVYRYRDGQNFLIGTLLGVAPEWATIVVSYKIEKCASCTLHLKLLRTDATNIDIADFVIIAELFANESYFRMQPHTMPFIAFLIGTLLGVAPEWATIVVSYKIEKCASCTLHLKLLRTDATNIDIADFVIIAELFPNESYFRMQPHTMPFIAFAIESNSPLAYVYAVDVFFTGCPAIKIGLVEFPETVTQQNMVEVAGKCVAGASTYDGSQPTLSCSSQGKWFSSQQLISTCVCKESHSAYHGKCTPRGPICYECSNGSSCDASSATHCDLGHSCFTNTHVESNGTLIITKGCAARCITSFTDFEKCLHGEESCRLCCVSNYCNWPPRGPLNLQLRGGAPVCIDARPMNVECTRQINVLK</sequence>
<dbReference type="InterPro" id="IPR000436">
    <property type="entry name" value="Sushi_SCR_CCP_dom"/>
</dbReference>
<dbReference type="SMART" id="SM00192">
    <property type="entry name" value="LDLa"/>
    <property type="match status" value="1"/>
</dbReference>
<name>A0A0B2VZ46_TOXCA</name>
<dbReference type="SUPFAM" id="SSF57535">
    <property type="entry name" value="Complement control module/SCR domain"/>
    <property type="match status" value="4"/>
</dbReference>
<feature type="domain" description="C-type lectin" evidence="13">
    <location>
        <begin position="44"/>
        <end position="177"/>
    </location>
</feature>
<dbReference type="InterPro" id="IPR013783">
    <property type="entry name" value="Ig-like_fold"/>
</dbReference>
<evidence type="ECO:0000256" key="8">
    <source>
        <dbReference type="PROSITE-ProRule" id="PRU00076"/>
    </source>
</evidence>
<dbReference type="InterPro" id="IPR036179">
    <property type="entry name" value="Ig-like_dom_sf"/>
</dbReference>
<feature type="disulfide bond" evidence="8">
    <location>
        <begin position="794"/>
        <end position="804"/>
    </location>
</feature>
<dbReference type="InterPro" id="IPR035976">
    <property type="entry name" value="Sushi/SCR/CCP_sf"/>
</dbReference>
<dbReference type="SMART" id="SM00032">
    <property type="entry name" value="CCP"/>
    <property type="match status" value="8"/>
</dbReference>
<keyword evidence="9" id="KW-0768">Sushi</keyword>
<dbReference type="Gene3D" id="3.10.100.10">
    <property type="entry name" value="Mannose-Binding Protein A, subunit A"/>
    <property type="match status" value="1"/>
</dbReference>
<evidence type="ECO:0000259" key="14">
    <source>
        <dbReference type="PROSITE" id="PS50835"/>
    </source>
</evidence>
<feature type="domain" description="CUB" evidence="11">
    <location>
        <begin position="341"/>
        <end position="453"/>
    </location>
</feature>
<feature type="disulfide bond" evidence="9">
    <location>
        <begin position="962"/>
        <end position="1005"/>
    </location>
</feature>
<feature type="domain" description="Sushi" evidence="15">
    <location>
        <begin position="560"/>
        <end position="618"/>
    </location>
</feature>
<keyword evidence="1 8" id="KW-0245">EGF-like domain</keyword>
<dbReference type="Pfam" id="PF25599">
    <property type="entry name" value="Ephrin_CRD"/>
    <property type="match status" value="1"/>
</dbReference>
<feature type="domain" description="CUB" evidence="11">
    <location>
        <begin position="226"/>
        <end position="336"/>
    </location>
</feature>
<evidence type="ECO:0000259" key="15">
    <source>
        <dbReference type="PROSITE" id="PS50923"/>
    </source>
</evidence>
<feature type="domain" description="Sushi" evidence="15">
    <location>
        <begin position="960"/>
        <end position="1021"/>
    </location>
</feature>
<proteinExistence type="predicted"/>
<gene>
    <name evidence="16" type="primary">SVEP1</name>
    <name evidence="16" type="ORF">Tcan_04499</name>
</gene>
<feature type="chain" id="PRO_5002080516" evidence="10">
    <location>
        <begin position="22"/>
        <end position="1644"/>
    </location>
</feature>
<dbReference type="PANTHER" id="PTHR45656">
    <property type="entry name" value="PROTEIN CBR-CLEC-78"/>
    <property type="match status" value="1"/>
</dbReference>
<keyword evidence="6 8" id="KW-1015">Disulfide bond</keyword>
<dbReference type="EMBL" id="JPKZ01000540">
    <property type="protein sequence ID" value="KHN86622.1"/>
    <property type="molecule type" value="Genomic_DNA"/>
</dbReference>
<comment type="caution">
    <text evidence="16">The sequence shown here is derived from an EMBL/GenBank/DDBJ whole genome shotgun (WGS) entry which is preliminary data.</text>
</comment>
<protein>
    <submittedName>
        <fullName evidence="16">Sushi, von Willebrand factor type A, EGF and pentraxin domain-containing protein 1</fullName>
    </submittedName>
</protein>
<keyword evidence="2" id="KW-0812">Transmembrane</keyword>
<dbReference type="PROSITE" id="PS01187">
    <property type="entry name" value="EGF_CA"/>
    <property type="match status" value="1"/>
</dbReference>
<dbReference type="InterPro" id="IPR016187">
    <property type="entry name" value="CTDL_fold"/>
</dbReference>
<evidence type="ECO:0000313" key="16">
    <source>
        <dbReference type="EMBL" id="KHN86622.1"/>
    </source>
</evidence>
<dbReference type="PANTHER" id="PTHR45656:SF4">
    <property type="entry name" value="PROTEIN CBR-CLEC-78"/>
    <property type="match status" value="1"/>
</dbReference>
<dbReference type="STRING" id="6265.A0A0B2VZ46"/>
<dbReference type="InterPro" id="IPR007110">
    <property type="entry name" value="Ig-like_dom"/>
</dbReference>
<dbReference type="InterPro" id="IPR000859">
    <property type="entry name" value="CUB_dom"/>
</dbReference>
<dbReference type="InterPro" id="IPR051277">
    <property type="entry name" value="SEZ6_CSMD_C4BPB_Regulators"/>
</dbReference>
<evidence type="ECO:0000313" key="17">
    <source>
        <dbReference type="Proteomes" id="UP000031036"/>
    </source>
</evidence>
<dbReference type="SUPFAM" id="SSF49854">
    <property type="entry name" value="Spermadhesin, CUB domain"/>
    <property type="match status" value="2"/>
</dbReference>
<dbReference type="FunFam" id="2.10.25.10:FF:000005">
    <property type="entry name" value="Fibrillin 2"/>
    <property type="match status" value="1"/>
</dbReference>
<dbReference type="PROSITE" id="PS50026">
    <property type="entry name" value="EGF_3"/>
    <property type="match status" value="1"/>
</dbReference>
<dbReference type="InterPro" id="IPR000742">
    <property type="entry name" value="EGF"/>
</dbReference>
<evidence type="ECO:0000259" key="12">
    <source>
        <dbReference type="PROSITE" id="PS50026"/>
    </source>
</evidence>
<evidence type="ECO:0000256" key="4">
    <source>
        <dbReference type="ARBA" id="ARBA00022737"/>
    </source>
</evidence>
<dbReference type="SUPFAM" id="SSF48726">
    <property type="entry name" value="Immunoglobulin"/>
    <property type="match status" value="1"/>
</dbReference>
<dbReference type="Gene3D" id="4.10.400.10">
    <property type="entry name" value="Low-density Lipoprotein Receptor"/>
    <property type="match status" value="1"/>
</dbReference>
<dbReference type="GO" id="GO:0005509">
    <property type="term" value="F:calcium ion binding"/>
    <property type="evidence" value="ECO:0007669"/>
    <property type="project" value="InterPro"/>
</dbReference>
<dbReference type="OrthoDB" id="2019384at2759"/>
<evidence type="ECO:0000256" key="6">
    <source>
        <dbReference type="ARBA" id="ARBA00023157"/>
    </source>
</evidence>
<organism evidence="16 17">
    <name type="scientific">Toxocara canis</name>
    <name type="common">Canine roundworm</name>
    <dbReference type="NCBI Taxonomy" id="6265"/>
    <lineage>
        <taxon>Eukaryota</taxon>
        <taxon>Metazoa</taxon>
        <taxon>Ecdysozoa</taxon>
        <taxon>Nematoda</taxon>
        <taxon>Chromadorea</taxon>
        <taxon>Rhabditida</taxon>
        <taxon>Spirurina</taxon>
        <taxon>Ascaridomorpha</taxon>
        <taxon>Ascaridoidea</taxon>
        <taxon>Toxocaridae</taxon>
        <taxon>Toxocara</taxon>
    </lineage>
</organism>
<keyword evidence="3 10" id="KW-0732">Signal</keyword>
<dbReference type="InterPro" id="IPR035914">
    <property type="entry name" value="Sperma_CUB_dom_sf"/>
</dbReference>
<feature type="domain" description="EGF-like" evidence="12">
    <location>
        <begin position="790"/>
        <end position="825"/>
    </location>
</feature>
<dbReference type="SMART" id="SM00179">
    <property type="entry name" value="EGF_CA"/>
    <property type="match status" value="2"/>
</dbReference>
<dbReference type="Gene3D" id="2.10.70.10">
    <property type="entry name" value="Complement Module, domain 1"/>
    <property type="match status" value="4"/>
</dbReference>
<comment type="caution">
    <text evidence="8">Lacks conserved residue(s) required for the propagation of feature annotation.</text>
</comment>
<feature type="signal peptide" evidence="10">
    <location>
        <begin position="1"/>
        <end position="21"/>
    </location>
</feature>
<evidence type="ECO:0000256" key="2">
    <source>
        <dbReference type="ARBA" id="ARBA00022692"/>
    </source>
</evidence>
<evidence type="ECO:0000259" key="13">
    <source>
        <dbReference type="PROSITE" id="PS50041"/>
    </source>
</evidence>
<dbReference type="PROSITE" id="PS50835">
    <property type="entry name" value="IG_LIKE"/>
    <property type="match status" value="1"/>
</dbReference>
<reference evidence="16 17" key="1">
    <citation type="submission" date="2014-11" db="EMBL/GenBank/DDBJ databases">
        <title>Genetic blueprint of the zoonotic pathogen Toxocara canis.</title>
        <authorList>
            <person name="Zhu X.-Q."/>
            <person name="Korhonen P.K."/>
            <person name="Cai H."/>
            <person name="Young N.D."/>
            <person name="Nejsum P."/>
            <person name="von Samson-Himmelstjerna G."/>
            <person name="Boag P.R."/>
            <person name="Tan P."/>
            <person name="Li Q."/>
            <person name="Min J."/>
            <person name="Yang Y."/>
            <person name="Wang X."/>
            <person name="Fang X."/>
            <person name="Hall R.S."/>
            <person name="Hofmann A."/>
            <person name="Sternberg P.W."/>
            <person name="Jex A.R."/>
            <person name="Gasser R.B."/>
        </authorList>
    </citation>
    <scope>NUCLEOTIDE SEQUENCE [LARGE SCALE GENOMIC DNA]</scope>
    <source>
        <strain evidence="16">PN_DK_2014</strain>
    </source>
</reference>
<dbReference type="Gene3D" id="2.60.40.10">
    <property type="entry name" value="Immunoglobulins"/>
    <property type="match status" value="1"/>
</dbReference>
<dbReference type="Pfam" id="PF00084">
    <property type="entry name" value="Sushi"/>
    <property type="match status" value="3"/>
</dbReference>
<feature type="domain" description="Sushi" evidence="15">
    <location>
        <begin position="619"/>
        <end position="675"/>
    </location>
</feature>
<dbReference type="PROSITE" id="PS50068">
    <property type="entry name" value="LDLRA_2"/>
    <property type="match status" value="1"/>
</dbReference>
<dbReference type="CDD" id="cd00033">
    <property type="entry name" value="CCP"/>
    <property type="match status" value="2"/>
</dbReference>
<dbReference type="InterPro" id="IPR003599">
    <property type="entry name" value="Ig_sub"/>
</dbReference>
<dbReference type="CDD" id="cd00054">
    <property type="entry name" value="EGF_CA"/>
    <property type="match status" value="1"/>
</dbReference>
<accession>A0A0B2VZ46</accession>
<keyword evidence="7" id="KW-0325">Glycoprotein</keyword>
<dbReference type="PROSITE" id="PS50041">
    <property type="entry name" value="C_TYPE_LECTIN_2"/>
    <property type="match status" value="1"/>
</dbReference>
<evidence type="ECO:0000256" key="9">
    <source>
        <dbReference type="PROSITE-ProRule" id="PRU00302"/>
    </source>
</evidence>
<dbReference type="CDD" id="cd00037">
    <property type="entry name" value="CLECT"/>
    <property type="match status" value="1"/>
</dbReference>
<keyword evidence="17" id="KW-1185">Reference proteome</keyword>
<evidence type="ECO:0000256" key="7">
    <source>
        <dbReference type="ARBA" id="ARBA00023180"/>
    </source>
</evidence>
<dbReference type="CDD" id="cd00112">
    <property type="entry name" value="LDLa"/>
    <property type="match status" value="1"/>
</dbReference>
<evidence type="ECO:0000256" key="3">
    <source>
        <dbReference type="ARBA" id="ARBA00022729"/>
    </source>
</evidence>
<evidence type="ECO:0000256" key="5">
    <source>
        <dbReference type="ARBA" id="ARBA00022989"/>
    </source>
</evidence>
<dbReference type="Gene3D" id="2.10.25.10">
    <property type="entry name" value="Laminin"/>
    <property type="match status" value="2"/>
</dbReference>
<feature type="domain" description="Ig-like" evidence="14">
    <location>
        <begin position="1141"/>
        <end position="1233"/>
    </location>
</feature>
<dbReference type="SMART" id="SM00409">
    <property type="entry name" value="IG"/>
    <property type="match status" value="1"/>
</dbReference>